<accession>A0A7C4TC11</accession>
<dbReference type="Pfam" id="PF13181">
    <property type="entry name" value="TPR_8"/>
    <property type="match status" value="1"/>
</dbReference>
<dbReference type="SMART" id="SM00028">
    <property type="entry name" value="TPR"/>
    <property type="match status" value="3"/>
</dbReference>
<evidence type="ECO:0000256" key="1">
    <source>
        <dbReference type="ARBA" id="ARBA00022737"/>
    </source>
</evidence>
<comment type="caution">
    <text evidence="5">The sequence shown here is derived from an EMBL/GenBank/DDBJ whole genome shotgun (WGS) entry which is preliminary data.</text>
</comment>
<dbReference type="InterPro" id="IPR051685">
    <property type="entry name" value="Ycf3/AcsC/BcsC/TPR_MFPF"/>
</dbReference>
<sequence>MAEQDFSEIAKLSERYQKEPKSRIFVQLADAYRKNNMIDEALEVLNQGLQYHPQYPLAYLILGKCHLDKRQFAQAKEAFEKTIQLDPLNIVALRLLVQVCDNLKDEKCLISAYQSIITIDPTDQVAKEKLAALEAQSRKPVYTITLAEEYERQGNLEEALKVYENLAHIDPQDIVIQNKIKELKTKLKGEVSPKVEEKGVEELHLETYFKPEDLATPSAPPPPPEVGIEIPSQPVTLEPSAETPPLEPKPVETQVEEILSMEELLVRPEEGEPKTEKEEFLPIEEITTESAILEVEKPVEQPIQGELIESTPPAEETPKSPEKEEVVSLQEFLQPALEESKPEKEEVKGETPEIKEEIIEKPEEPKPAEVSETKPAETAPEEPKKEEKKEEVQKPKEEDFKSFQDWLSSLLK</sequence>
<evidence type="ECO:0000313" key="5">
    <source>
        <dbReference type="EMBL" id="HGV97386.1"/>
    </source>
</evidence>
<name>A0A7C4TC11_UNCW3</name>
<feature type="compositionally biased region" description="Basic and acidic residues" evidence="4">
    <location>
        <begin position="338"/>
        <end position="402"/>
    </location>
</feature>
<keyword evidence="2 3" id="KW-0802">TPR repeat</keyword>
<feature type="compositionally biased region" description="Basic and acidic residues" evidence="4">
    <location>
        <begin position="316"/>
        <end position="326"/>
    </location>
</feature>
<dbReference type="Gene3D" id="1.25.40.10">
    <property type="entry name" value="Tetratricopeptide repeat domain"/>
    <property type="match status" value="2"/>
</dbReference>
<dbReference type="AlphaFoldDB" id="A0A7C4TC11"/>
<dbReference type="PANTHER" id="PTHR44943">
    <property type="entry name" value="CELLULOSE SYNTHASE OPERON PROTEIN C"/>
    <property type="match status" value="1"/>
</dbReference>
<evidence type="ECO:0000256" key="2">
    <source>
        <dbReference type="ARBA" id="ARBA00022803"/>
    </source>
</evidence>
<proteinExistence type="predicted"/>
<feature type="repeat" description="TPR" evidence="3">
    <location>
        <begin position="140"/>
        <end position="173"/>
    </location>
</feature>
<gene>
    <name evidence="5" type="ORF">ENV60_03705</name>
</gene>
<feature type="region of interest" description="Disordered" evidence="4">
    <location>
        <begin position="287"/>
        <end position="412"/>
    </location>
</feature>
<keyword evidence="1" id="KW-0677">Repeat</keyword>
<evidence type="ECO:0000256" key="4">
    <source>
        <dbReference type="SAM" id="MobiDB-lite"/>
    </source>
</evidence>
<dbReference type="EMBL" id="DTGZ01000069">
    <property type="protein sequence ID" value="HGV97386.1"/>
    <property type="molecule type" value="Genomic_DNA"/>
</dbReference>
<dbReference type="SUPFAM" id="SSF48452">
    <property type="entry name" value="TPR-like"/>
    <property type="match status" value="1"/>
</dbReference>
<reference evidence="5" key="1">
    <citation type="journal article" date="2020" name="mSystems">
        <title>Genome- and Community-Level Interaction Insights into Carbon Utilization and Element Cycling Functions of Hydrothermarchaeota in Hydrothermal Sediment.</title>
        <authorList>
            <person name="Zhou Z."/>
            <person name="Liu Y."/>
            <person name="Xu W."/>
            <person name="Pan J."/>
            <person name="Luo Z.H."/>
            <person name="Li M."/>
        </authorList>
    </citation>
    <scope>NUCLEOTIDE SEQUENCE [LARGE SCALE GENOMIC DNA]</scope>
    <source>
        <strain evidence="5">SpSt-774</strain>
    </source>
</reference>
<dbReference type="PANTHER" id="PTHR44943:SF8">
    <property type="entry name" value="TPR REPEAT-CONTAINING PROTEIN MJ0263"/>
    <property type="match status" value="1"/>
</dbReference>
<feature type="repeat" description="TPR" evidence="3">
    <location>
        <begin position="22"/>
        <end position="55"/>
    </location>
</feature>
<feature type="repeat" description="TPR" evidence="3">
    <location>
        <begin position="56"/>
        <end position="89"/>
    </location>
</feature>
<dbReference type="Pfam" id="PF13432">
    <property type="entry name" value="TPR_16"/>
    <property type="match status" value="1"/>
</dbReference>
<dbReference type="InterPro" id="IPR019734">
    <property type="entry name" value="TPR_rpt"/>
</dbReference>
<dbReference type="InterPro" id="IPR011990">
    <property type="entry name" value="TPR-like_helical_dom_sf"/>
</dbReference>
<protein>
    <submittedName>
        <fullName evidence="5">Tetratricopeptide repeat protein</fullName>
    </submittedName>
</protein>
<dbReference type="PROSITE" id="PS50005">
    <property type="entry name" value="TPR"/>
    <property type="match status" value="3"/>
</dbReference>
<organism evidence="5">
    <name type="scientific">candidate division WOR-3 bacterium</name>
    <dbReference type="NCBI Taxonomy" id="2052148"/>
    <lineage>
        <taxon>Bacteria</taxon>
        <taxon>Bacteria division WOR-3</taxon>
    </lineage>
</organism>
<evidence type="ECO:0000256" key="3">
    <source>
        <dbReference type="PROSITE-ProRule" id="PRU00339"/>
    </source>
</evidence>